<accession>A0ABQ1LI74</accession>
<evidence type="ECO:0000313" key="2">
    <source>
        <dbReference type="Proteomes" id="UP000636010"/>
    </source>
</evidence>
<name>A0ABQ1LI74_9BACT</name>
<gene>
    <name evidence="1" type="ORF">GCM10011506_07250</name>
</gene>
<reference evidence="2" key="1">
    <citation type="journal article" date="2019" name="Int. J. Syst. Evol. Microbiol.">
        <title>The Global Catalogue of Microorganisms (GCM) 10K type strain sequencing project: providing services to taxonomists for standard genome sequencing and annotation.</title>
        <authorList>
            <consortium name="The Broad Institute Genomics Platform"/>
            <consortium name="The Broad Institute Genome Sequencing Center for Infectious Disease"/>
            <person name="Wu L."/>
            <person name="Ma J."/>
        </authorList>
    </citation>
    <scope>NUCLEOTIDE SEQUENCE [LARGE SCALE GENOMIC DNA]</scope>
    <source>
        <strain evidence="2">CGMCC 1.10832</strain>
    </source>
</reference>
<keyword evidence="2" id="KW-1185">Reference proteome</keyword>
<comment type="caution">
    <text evidence="1">The sequence shown here is derived from an EMBL/GenBank/DDBJ whole genome shotgun (WGS) entry which is preliminary data.</text>
</comment>
<organism evidence="1 2">
    <name type="scientific">Marivirga lumbricoides</name>
    <dbReference type="NCBI Taxonomy" id="1046115"/>
    <lineage>
        <taxon>Bacteria</taxon>
        <taxon>Pseudomonadati</taxon>
        <taxon>Bacteroidota</taxon>
        <taxon>Cytophagia</taxon>
        <taxon>Cytophagales</taxon>
        <taxon>Marivirgaceae</taxon>
        <taxon>Marivirga</taxon>
    </lineage>
</organism>
<sequence length="275" mass="32450">MRSYIILFLLVNSFLTFGQLVDKSEFDRLVIVDEYNNNYNIIYGRIYKINLHDSLPKLILTNEYKSPDTLQSFYHGRIPNWDKIQNSQPNDTIGEINPKLVDKLIETLNQPKSLGSLLDYYSIDSSWHLANKDRLIHNWLNTDDNSEKLEKEYAKYILNDFEQFKKMAYHHVMQRNTSDYDGVVIAFENKYDTLMISTSGQESFLIPWIADSTYKNYDPELSSIVSEFLPEDVIINKDTLNPSLEKFETGVLEELSFKVNFFDRRAFKKYVRKNR</sequence>
<dbReference type="RefSeq" id="WP_188460449.1">
    <property type="nucleotide sequence ID" value="NZ_BAABHU010000002.1"/>
</dbReference>
<dbReference type="EMBL" id="BMEC01000002">
    <property type="protein sequence ID" value="GGC24512.1"/>
    <property type="molecule type" value="Genomic_DNA"/>
</dbReference>
<proteinExistence type="predicted"/>
<dbReference type="Proteomes" id="UP000636010">
    <property type="component" value="Unassembled WGS sequence"/>
</dbReference>
<evidence type="ECO:0000313" key="1">
    <source>
        <dbReference type="EMBL" id="GGC24512.1"/>
    </source>
</evidence>
<protein>
    <submittedName>
        <fullName evidence="1">Uncharacterized protein</fullName>
    </submittedName>
</protein>